<protein>
    <submittedName>
        <fullName evidence="1">Uncharacterized protein</fullName>
    </submittedName>
</protein>
<evidence type="ECO:0000313" key="2">
    <source>
        <dbReference type="Proteomes" id="UP000636800"/>
    </source>
</evidence>
<keyword evidence="2" id="KW-1185">Reference proteome</keyword>
<accession>A0A835UHK6</accession>
<gene>
    <name evidence="1" type="ORF">HPP92_021452</name>
</gene>
<dbReference type="OrthoDB" id="1111739at2759"/>
<dbReference type="EMBL" id="JADCNL010000011">
    <property type="protein sequence ID" value="KAG0461155.1"/>
    <property type="molecule type" value="Genomic_DNA"/>
</dbReference>
<dbReference type="AlphaFoldDB" id="A0A835UHK6"/>
<comment type="caution">
    <text evidence="1">The sequence shown here is derived from an EMBL/GenBank/DDBJ whole genome shotgun (WGS) entry which is preliminary data.</text>
</comment>
<name>A0A835UHK6_VANPL</name>
<organism evidence="1 2">
    <name type="scientific">Vanilla planifolia</name>
    <name type="common">Vanilla</name>
    <dbReference type="NCBI Taxonomy" id="51239"/>
    <lineage>
        <taxon>Eukaryota</taxon>
        <taxon>Viridiplantae</taxon>
        <taxon>Streptophyta</taxon>
        <taxon>Embryophyta</taxon>
        <taxon>Tracheophyta</taxon>
        <taxon>Spermatophyta</taxon>
        <taxon>Magnoliopsida</taxon>
        <taxon>Liliopsida</taxon>
        <taxon>Asparagales</taxon>
        <taxon>Orchidaceae</taxon>
        <taxon>Vanilloideae</taxon>
        <taxon>Vanilleae</taxon>
        <taxon>Vanilla</taxon>
    </lineage>
</organism>
<evidence type="ECO:0000313" key="1">
    <source>
        <dbReference type="EMBL" id="KAG0461155.1"/>
    </source>
</evidence>
<reference evidence="1 2" key="1">
    <citation type="journal article" date="2020" name="Nat. Food">
        <title>A phased Vanilla planifolia genome enables genetic improvement of flavour and production.</title>
        <authorList>
            <person name="Hasing T."/>
            <person name="Tang H."/>
            <person name="Brym M."/>
            <person name="Khazi F."/>
            <person name="Huang T."/>
            <person name="Chambers A.H."/>
        </authorList>
    </citation>
    <scope>NUCLEOTIDE SEQUENCE [LARGE SCALE GENOMIC DNA]</scope>
    <source>
        <tissue evidence="1">Leaf</tissue>
    </source>
</reference>
<proteinExistence type="predicted"/>
<sequence>MGNLGLKKREKEDRWEKWFHVLEDPLNCRDWSLLSSAVKILRRREQVVARIPCAAPSDALLSCTCLYVDA</sequence>
<dbReference type="Proteomes" id="UP000636800">
    <property type="component" value="Chromosome 11"/>
</dbReference>